<gene>
    <name evidence="2" type="ORF">G2W53_036951</name>
</gene>
<feature type="compositionally biased region" description="Basic and acidic residues" evidence="1">
    <location>
        <begin position="176"/>
        <end position="194"/>
    </location>
</feature>
<accession>A0A834SVE5</accession>
<organism evidence="2 3">
    <name type="scientific">Senna tora</name>
    <dbReference type="NCBI Taxonomy" id="362788"/>
    <lineage>
        <taxon>Eukaryota</taxon>
        <taxon>Viridiplantae</taxon>
        <taxon>Streptophyta</taxon>
        <taxon>Embryophyta</taxon>
        <taxon>Tracheophyta</taxon>
        <taxon>Spermatophyta</taxon>
        <taxon>Magnoliopsida</taxon>
        <taxon>eudicotyledons</taxon>
        <taxon>Gunneridae</taxon>
        <taxon>Pentapetalae</taxon>
        <taxon>rosids</taxon>
        <taxon>fabids</taxon>
        <taxon>Fabales</taxon>
        <taxon>Fabaceae</taxon>
        <taxon>Caesalpinioideae</taxon>
        <taxon>Cassia clade</taxon>
        <taxon>Senna</taxon>
    </lineage>
</organism>
<evidence type="ECO:0000313" key="3">
    <source>
        <dbReference type="Proteomes" id="UP000634136"/>
    </source>
</evidence>
<feature type="compositionally biased region" description="Basic and acidic residues" evidence="1">
    <location>
        <begin position="95"/>
        <end position="125"/>
    </location>
</feature>
<feature type="region of interest" description="Disordered" evidence="1">
    <location>
        <begin position="87"/>
        <end position="268"/>
    </location>
</feature>
<dbReference type="Proteomes" id="UP000634136">
    <property type="component" value="Unassembled WGS sequence"/>
</dbReference>
<feature type="compositionally biased region" description="Polar residues" evidence="1">
    <location>
        <begin position="238"/>
        <end position="249"/>
    </location>
</feature>
<feature type="compositionally biased region" description="Polar residues" evidence="1">
    <location>
        <begin position="202"/>
        <end position="215"/>
    </location>
</feature>
<keyword evidence="3" id="KW-1185">Reference proteome</keyword>
<feature type="region of interest" description="Disordered" evidence="1">
    <location>
        <begin position="1"/>
        <end position="73"/>
    </location>
</feature>
<name>A0A834SVE5_9FABA</name>
<evidence type="ECO:0000256" key="1">
    <source>
        <dbReference type="SAM" id="MobiDB-lite"/>
    </source>
</evidence>
<feature type="compositionally biased region" description="Basic and acidic residues" evidence="1">
    <location>
        <begin position="1"/>
        <end position="16"/>
    </location>
</feature>
<dbReference type="AlphaFoldDB" id="A0A834SVE5"/>
<comment type="caution">
    <text evidence="2">The sequence shown here is derived from an EMBL/GenBank/DDBJ whole genome shotgun (WGS) entry which is preliminary data.</text>
</comment>
<sequence length="268" mass="29855">MLQETLNERSTEEQDQLRCSTKKVKTMSEEGEVVDIPSAAELGVDPVSQSKPMDENPIQNRANHEDTQMHEAIQDGPSKVVKSLKWGSENSKAPSFKDKLLGINKEGAEKKEESRKPQEVRKQVEVDSEAFRPWMIPPRRPRRNFRKVEEELKDNSGTTEQPQGTPEENPEQPQEQVRDKVIPTRVDSQKETPHKQKKHVPSPNNQKKATISPIKNSGGIKNKVAVVNTIPSKGEIGSSKSSANISNEGGNPKQRKPPDLSLMSTSSG</sequence>
<feature type="compositionally biased region" description="Polar residues" evidence="1">
    <location>
        <begin position="47"/>
        <end position="61"/>
    </location>
</feature>
<feature type="compositionally biased region" description="Basic and acidic residues" evidence="1">
    <location>
        <begin position="62"/>
        <end position="73"/>
    </location>
</feature>
<evidence type="ECO:0000313" key="2">
    <source>
        <dbReference type="EMBL" id="KAF7810208.1"/>
    </source>
</evidence>
<proteinExistence type="predicted"/>
<dbReference type="EMBL" id="JAAIUW010000011">
    <property type="protein sequence ID" value="KAF7810208.1"/>
    <property type="molecule type" value="Genomic_DNA"/>
</dbReference>
<reference evidence="2" key="1">
    <citation type="submission" date="2020-09" db="EMBL/GenBank/DDBJ databases">
        <title>Genome-Enabled Discovery of Anthraquinone Biosynthesis in Senna tora.</title>
        <authorList>
            <person name="Kang S.-H."/>
            <person name="Pandey R.P."/>
            <person name="Lee C.-M."/>
            <person name="Sim J.-S."/>
            <person name="Jeong J.-T."/>
            <person name="Choi B.-S."/>
            <person name="Jung M."/>
            <person name="Ginzburg D."/>
            <person name="Zhao K."/>
            <person name="Won S.Y."/>
            <person name="Oh T.-J."/>
            <person name="Yu Y."/>
            <person name="Kim N.-H."/>
            <person name="Lee O.R."/>
            <person name="Lee T.-H."/>
            <person name="Bashyal P."/>
            <person name="Kim T.-S."/>
            <person name="Lee W.-H."/>
            <person name="Kawkins C."/>
            <person name="Kim C.-K."/>
            <person name="Kim J.S."/>
            <person name="Ahn B.O."/>
            <person name="Rhee S.Y."/>
            <person name="Sohng J.K."/>
        </authorList>
    </citation>
    <scope>NUCLEOTIDE SEQUENCE</scope>
    <source>
        <tissue evidence="2">Leaf</tissue>
    </source>
</reference>
<protein>
    <submittedName>
        <fullName evidence="2">Uncharacterized protein</fullName>
    </submittedName>
</protein>
<feature type="compositionally biased region" description="Low complexity" evidence="1">
    <location>
        <begin position="157"/>
        <end position="175"/>
    </location>
</feature>